<dbReference type="PANTHER" id="PTHR43537">
    <property type="entry name" value="TRANSCRIPTIONAL REGULATOR, GNTR FAMILY"/>
    <property type="match status" value="1"/>
</dbReference>
<dbReference type="InterPro" id="IPR036388">
    <property type="entry name" value="WH-like_DNA-bd_sf"/>
</dbReference>
<dbReference type="PANTHER" id="PTHR43537:SF24">
    <property type="entry name" value="GLUCONATE OPERON TRANSCRIPTIONAL REPRESSOR"/>
    <property type="match status" value="1"/>
</dbReference>
<keyword evidence="3" id="KW-0804">Transcription</keyword>
<evidence type="ECO:0000259" key="4">
    <source>
        <dbReference type="PROSITE" id="PS50949"/>
    </source>
</evidence>
<keyword evidence="1" id="KW-0805">Transcription regulation</keyword>
<evidence type="ECO:0000256" key="1">
    <source>
        <dbReference type="ARBA" id="ARBA00023015"/>
    </source>
</evidence>
<dbReference type="InterPro" id="IPR036390">
    <property type="entry name" value="WH_DNA-bd_sf"/>
</dbReference>
<keyword evidence="6" id="KW-1185">Reference proteome</keyword>
<comment type="caution">
    <text evidence="5">The sequence shown here is derived from an EMBL/GenBank/DDBJ whole genome shotgun (WGS) entry which is preliminary data.</text>
</comment>
<dbReference type="Proteomes" id="UP001151088">
    <property type="component" value="Unassembled WGS sequence"/>
</dbReference>
<sequence>MKDREEETRATLEPAPRALSQMAYDQLLDRLIKREIPVGAVLQERRLAESLDISRTPVREALNRLESEGFVTRKPGRVLVVKEFSTRELIETLHVRQIMESEAISLAAPRIPPGELDAVEADIHALLAQQNPSAEDDWQVDSALHRMIAHHSGNGVLAGMIENLRVKTYTFNLDRMPERFEIGHREHLVMIDALRRRDREGARAAIQQHIENVKHSIILKLSSI</sequence>
<evidence type="ECO:0000256" key="3">
    <source>
        <dbReference type="ARBA" id="ARBA00023163"/>
    </source>
</evidence>
<dbReference type="GO" id="GO:0003700">
    <property type="term" value="F:DNA-binding transcription factor activity"/>
    <property type="evidence" value="ECO:0007669"/>
    <property type="project" value="InterPro"/>
</dbReference>
<dbReference type="InterPro" id="IPR008920">
    <property type="entry name" value="TF_FadR/GntR_C"/>
</dbReference>
<dbReference type="Pfam" id="PF00392">
    <property type="entry name" value="GntR"/>
    <property type="match status" value="1"/>
</dbReference>
<dbReference type="SMART" id="SM00345">
    <property type="entry name" value="HTH_GNTR"/>
    <property type="match status" value="1"/>
</dbReference>
<dbReference type="SUPFAM" id="SSF48008">
    <property type="entry name" value="GntR ligand-binding domain-like"/>
    <property type="match status" value="1"/>
</dbReference>
<feature type="domain" description="HTH gntR-type" evidence="4">
    <location>
        <begin position="17"/>
        <end position="84"/>
    </location>
</feature>
<dbReference type="Gene3D" id="1.10.10.10">
    <property type="entry name" value="Winged helix-like DNA-binding domain superfamily/Winged helix DNA-binding domain"/>
    <property type="match status" value="1"/>
</dbReference>
<reference evidence="5" key="1">
    <citation type="submission" date="2022-08" db="EMBL/GenBank/DDBJ databases">
        <authorList>
            <person name="Li F."/>
        </authorList>
    </citation>
    <scope>NUCLEOTIDE SEQUENCE</scope>
    <source>
        <strain evidence="5">MQZ15Z-1</strain>
    </source>
</reference>
<dbReference type="PRINTS" id="PR00035">
    <property type="entry name" value="HTHGNTR"/>
</dbReference>
<evidence type="ECO:0000256" key="2">
    <source>
        <dbReference type="ARBA" id="ARBA00023125"/>
    </source>
</evidence>
<dbReference type="InterPro" id="IPR000524">
    <property type="entry name" value="Tscrpt_reg_HTH_GntR"/>
</dbReference>
<dbReference type="Pfam" id="PF07729">
    <property type="entry name" value="FCD"/>
    <property type="match status" value="1"/>
</dbReference>
<dbReference type="PROSITE" id="PS50949">
    <property type="entry name" value="HTH_GNTR"/>
    <property type="match status" value="1"/>
</dbReference>
<dbReference type="SMART" id="SM00895">
    <property type="entry name" value="FCD"/>
    <property type="match status" value="1"/>
</dbReference>
<keyword evidence="2" id="KW-0238">DNA-binding</keyword>
<gene>
    <name evidence="5" type="ORF">NVS89_11740</name>
</gene>
<evidence type="ECO:0000313" key="5">
    <source>
        <dbReference type="EMBL" id="MCS0495774.1"/>
    </source>
</evidence>
<organism evidence="5 6">
    <name type="scientific">Ancylobacter mangrovi</name>
    <dbReference type="NCBI Taxonomy" id="2972472"/>
    <lineage>
        <taxon>Bacteria</taxon>
        <taxon>Pseudomonadati</taxon>
        <taxon>Pseudomonadota</taxon>
        <taxon>Alphaproteobacteria</taxon>
        <taxon>Hyphomicrobiales</taxon>
        <taxon>Xanthobacteraceae</taxon>
        <taxon>Ancylobacter</taxon>
    </lineage>
</organism>
<dbReference type="Gene3D" id="1.20.120.530">
    <property type="entry name" value="GntR ligand-binding domain-like"/>
    <property type="match status" value="1"/>
</dbReference>
<proteinExistence type="predicted"/>
<name>A0A9X2T5V2_9HYPH</name>
<dbReference type="AlphaFoldDB" id="A0A9X2T5V2"/>
<dbReference type="RefSeq" id="WP_258732938.1">
    <property type="nucleotide sequence ID" value="NZ_JANTHY010000003.1"/>
</dbReference>
<dbReference type="GO" id="GO:0003677">
    <property type="term" value="F:DNA binding"/>
    <property type="evidence" value="ECO:0007669"/>
    <property type="project" value="UniProtKB-KW"/>
</dbReference>
<dbReference type="CDD" id="cd07377">
    <property type="entry name" value="WHTH_GntR"/>
    <property type="match status" value="1"/>
</dbReference>
<evidence type="ECO:0000313" key="6">
    <source>
        <dbReference type="Proteomes" id="UP001151088"/>
    </source>
</evidence>
<dbReference type="SUPFAM" id="SSF46785">
    <property type="entry name" value="Winged helix' DNA-binding domain"/>
    <property type="match status" value="1"/>
</dbReference>
<dbReference type="EMBL" id="JANTHZ010000004">
    <property type="protein sequence ID" value="MCS0495774.1"/>
    <property type="molecule type" value="Genomic_DNA"/>
</dbReference>
<accession>A0A9X2T5V2</accession>
<dbReference type="InterPro" id="IPR011711">
    <property type="entry name" value="GntR_C"/>
</dbReference>
<protein>
    <submittedName>
        <fullName evidence="5">GntR family transcriptional regulator</fullName>
    </submittedName>
</protein>